<name>A0A8S9KWM3_BRACR</name>
<dbReference type="GO" id="GO:0003723">
    <property type="term" value="F:RNA binding"/>
    <property type="evidence" value="ECO:0007669"/>
    <property type="project" value="UniProtKB-UniRule"/>
</dbReference>
<feature type="region of interest" description="Disordered" evidence="3">
    <location>
        <begin position="56"/>
        <end position="104"/>
    </location>
</feature>
<dbReference type="PANTHER" id="PTHR22792:SF101">
    <property type="entry name" value="LA-RELATED PROTEIN 1A"/>
    <property type="match status" value="1"/>
</dbReference>
<dbReference type="EMBL" id="QGKW02000717">
    <property type="protein sequence ID" value="KAF2600110.1"/>
    <property type="molecule type" value="Genomic_DNA"/>
</dbReference>
<evidence type="ECO:0000256" key="2">
    <source>
        <dbReference type="PROSITE-ProRule" id="PRU00332"/>
    </source>
</evidence>
<evidence type="ECO:0000256" key="1">
    <source>
        <dbReference type="ARBA" id="ARBA00022884"/>
    </source>
</evidence>
<feature type="compositionally biased region" description="Polar residues" evidence="3">
    <location>
        <begin position="76"/>
        <end position="104"/>
    </location>
</feature>
<protein>
    <recommendedName>
        <fullName evidence="4">HTH La-type RNA-binding domain-containing protein</fullName>
    </recommendedName>
</protein>
<dbReference type="InterPro" id="IPR036388">
    <property type="entry name" value="WH-like_DNA-bd_sf"/>
</dbReference>
<dbReference type="InterPro" id="IPR045180">
    <property type="entry name" value="La_dom_prot"/>
</dbReference>
<reference evidence="5" key="1">
    <citation type="submission" date="2019-12" db="EMBL/GenBank/DDBJ databases">
        <title>Genome sequencing and annotation of Brassica cretica.</title>
        <authorList>
            <person name="Studholme D.J."/>
            <person name="Sarris P.F."/>
        </authorList>
    </citation>
    <scope>NUCLEOTIDE SEQUENCE</scope>
    <source>
        <strain evidence="5">PFS-001/15</strain>
        <tissue evidence="5">Leaf</tissue>
    </source>
</reference>
<dbReference type="Proteomes" id="UP000712281">
    <property type="component" value="Unassembled WGS sequence"/>
</dbReference>
<dbReference type="PROSITE" id="PS50961">
    <property type="entry name" value="HTH_LA"/>
    <property type="match status" value="1"/>
</dbReference>
<dbReference type="Gene3D" id="1.10.10.10">
    <property type="entry name" value="Winged helix-like DNA-binding domain superfamily/Winged helix DNA-binding domain"/>
    <property type="match status" value="1"/>
</dbReference>
<dbReference type="SMART" id="SM00715">
    <property type="entry name" value="LA"/>
    <property type="match status" value="1"/>
</dbReference>
<dbReference type="InterPro" id="IPR006630">
    <property type="entry name" value="La_HTH"/>
</dbReference>
<feature type="compositionally biased region" description="Basic and acidic residues" evidence="3">
    <location>
        <begin position="61"/>
        <end position="75"/>
    </location>
</feature>
<proteinExistence type="predicted"/>
<dbReference type="PANTHER" id="PTHR22792">
    <property type="entry name" value="LUPUS LA PROTEIN-RELATED"/>
    <property type="match status" value="1"/>
</dbReference>
<comment type="caution">
    <text evidence="5">The sequence shown here is derived from an EMBL/GenBank/DDBJ whole genome shotgun (WGS) entry which is preliminary data.</text>
</comment>
<organism evidence="5 6">
    <name type="scientific">Brassica cretica</name>
    <name type="common">Mustard</name>
    <dbReference type="NCBI Taxonomy" id="69181"/>
    <lineage>
        <taxon>Eukaryota</taxon>
        <taxon>Viridiplantae</taxon>
        <taxon>Streptophyta</taxon>
        <taxon>Embryophyta</taxon>
        <taxon>Tracheophyta</taxon>
        <taxon>Spermatophyta</taxon>
        <taxon>Magnoliopsida</taxon>
        <taxon>eudicotyledons</taxon>
        <taxon>Gunneridae</taxon>
        <taxon>Pentapetalae</taxon>
        <taxon>rosids</taxon>
        <taxon>malvids</taxon>
        <taxon>Brassicales</taxon>
        <taxon>Brassicaceae</taxon>
        <taxon>Brassiceae</taxon>
        <taxon>Brassica</taxon>
    </lineage>
</organism>
<feature type="domain" description="HTH La-type RNA-binding" evidence="4">
    <location>
        <begin position="1"/>
        <end position="57"/>
    </location>
</feature>
<evidence type="ECO:0000259" key="4">
    <source>
        <dbReference type="PROSITE" id="PS50961"/>
    </source>
</evidence>
<dbReference type="AlphaFoldDB" id="A0A8S9KWM3"/>
<evidence type="ECO:0000313" key="5">
    <source>
        <dbReference type="EMBL" id="KAF2600110.1"/>
    </source>
</evidence>
<evidence type="ECO:0000313" key="6">
    <source>
        <dbReference type="Proteomes" id="UP000712281"/>
    </source>
</evidence>
<accession>A0A8S9KWM3</accession>
<sequence length="220" mass="24537">MDEQGWVPIKIIADFKRVKMMTMDVEFIVYALRFSTSVEVQGDKIRKRDEWSKWVPASKRSASEQKTGDNDKDSSESVTSKDNFKNSSKPTAFSSEGAQSSRTNVYESDNLKSLSDDFSNTFLLDEEMDLEHKIPRKSGLSMSKRIDDEDDDIAVDDHDIQKLVIVTQQKNMELATSGFNFGMGGTGTAPGVVIPPWLDDVSDKDMSSNFITVPICAAAK</sequence>
<gene>
    <name evidence="5" type="ORF">F2Q68_00007631</name>
</gene>
<keyword evidence="1 2" id="KW-0694">RNA-binding</keyword>
<evidence type="ECO:0000256" key="3">
    <source>
        <dbReference type="SAM" id="MobiDB-lite"/>
    </source>
</evidence>
<dbReference type="SUPFAM" id="SSF46785">
    <property type="entry name" value="Winged helix' DNA-binding domain"/>
    <property type="match status" value="1"/>
</dbReference>
<dbReference type="InterPro" id="IPR036390">
    <property type="entry name" value="WH_DNA-bd_sf"/>
</dbReference>